<accession>A0A671F0J2</accession>
<evidence type="ECO:0000313" key="1">
    <source>
        <dbReference type="Ensembl" id="ENSRFEP00010019104.1"/>
    </source>
</evidence>
<dbReference type="Ensembl" id="ENSRFET00010020801.1">
    <property type="protein sequence ID" value="ENSRFEP00010019104.1"/>
    <property type="gene ID" value="ENSRFEG00010012848.1"/>
</dbReference>
<dbReference type="Proteomes" id="UP000472240">
    <property type="component" value="Chromosome 16"/>
</dbReference>
<reference evidence="1" key="4">
    <citation type="submission" date="2025-08" db="UniProtKB">
        <authorList>
            <consortium name="Ensembl"/>
        </authorList>
    </citation>
    <scope>IDENTIFICATION</scope>
</reference>
<name>A0A671F0J2_RHIFE</name>
<reference evidence="2" key="3">
    <citation type="submission" date="2018-12" db="EMBL/GenBank/DDBJ databases">
        <title>G10K-VGP greater horseshoe bat female genome, primary haplotype.</title>
        <authorList>
            <person name="Teeling E."/>
            <person name="Myers G."/>
            <person name="Vernes S."/>
            <person name="Pippel M."/>
            <person name="Winkler S."/>
            <person name="Fedrigo O."/>
            <person name="Rhie A."/>
            <person name="Koren S."/>
            <person name="Phillippy A."/>
            <person name="Lewin H."/>
            <person name="Damas J."/>
            <person name="Howe K."/>
            <person name="Mountcastle J."/>
            <person name="Jarvis E.D."/>
        </authorList>
    </citation>
    <scope>NUCLEOTIDE SEQUENCE [LARGE SCALE GENOMIC DNA]</scope>
</reference>
<dbReference type="AlphaFoldDB" id="A0A671F0J2"/>
<protein>
    <submittedName>
        <fullName evidence="1">Uncharacterized protein</fullName>
    </submittedName>
</protein>
<reference evidence="1 2" key="1">
    <citation type="journal article" date="2015" name="Annu Rev Anim Biosci">
        <title>The Genome 10K Project: a way forward.</title>
        <authorList>
            <person name="Koepfli K.P."/>
            <person name="Paten B."/>
            <person name="O'Brien S.J."/>
            <person name="Koepfli K.P."/>
            <person name="Paten B."/>
            <person name="Antunes A."/>
            <person name="Belov K."/>
            <person name="Bustamante C."/>
            <person name="Castoe T.A."/>
            <person name="Clawson H."/>
            <person name="Crawford A.J."/>
            <person name="Diekhans M."/>
            <person name="Distel D."/>
            <person name="Durbin R."/>
            <person name="Earl D."/>
            <person name="Fujita M.K."/>
            <person name="Gamble T."/>
            <person name="Georges A."/>
            <person name="Gemmell N."/>
            <person name="Gilbert M.T."/>
            <person name="Graves J.M."/>
            <person name="Green R.E."/>
            <person name="Hickey G."/>
            <person name="Jarvis E.D."/>
            <person name="Johnson W."/>
            <person name="Komissarov A."/>
            <person name="Korf I."/>
            <person name="Kuhn R."/>
            <person name="Larkin D.M."/>
            <person name="Lewin H."/>
            <person name="Lopez J.V."/>
            <person name="Ma J."/>
            <person name="Marques-Bonet T."/>
            <person name="Miller W."/>
            <person name="Murphy R."/>
            <person name="Pevzner P."/>
            <person name="Shapiro B."/>
            <person name="Steiner C."/>
            <person name="Tamazian G."/>
            <person name="Venkatesh B."/>
            <person name="Wang J."/>
            <person name="Wayne R."/>
            <person name="Wiley E."/>
            <person name="Yang H."/>
            <person name="Zhang G."/>
            <person name="Haussler D."/>
            <person name="Ryder O."/>
            <person name="O'Brien S.J."/>
        </authorList>
    </citation>
    <scope>NUCLEOTIDE SEQUENCE</scope>
</reference>
<reference evidence="1" key="5">
    <citation type="submission" date="2025-09" db="UniProtKB">
        <authorList>
            <consortium name="Ensembl"/>
        </authorList>
    </citation>
    <scope>IDENTIFICATION</scope>
</reference>
<dbReference type="InParanoid" id="A0A671F0J2"/>
<proteinExistence type="predicted"/>
<evidence type="ECO:0000313" key="2">
    <source>
        <dbReference type="Proteomes" id="UP000472240"/>
    </source>
</evidence>
<organism evidence="1 2">
    <name type="scientific">Rhinolophus ferrumequinum</name>
    <name type="common">Greater horseshoe bat</name>
    <dbReference type="NCBI Taxonomy" id="59479"/>
    <lineage>
        <taxon>Eukaryota</taxon>
        <taxon>Metazoa</taxon>
        <taxon>Chordata</taxon>
        <taxon>Craniata</taxon>
        <taxon>Vertebrata</taxon>
        <taxon>Euteleostomi</taxon>
        <taxon>Mammalia</taxon>
        <taxon>Eutheria</taxon>
        <taxon>Laurasiatheria</taxon>
        <taxon>Chiroptera</taxon>
        <taxon>Yinpterochiroptera</taxon>
        <taxon>Rhinolophoidea</taxon>
        <taxon>Rhinolophidae</taxon>
        <taxon>Rhinolophinae</taxon>
        <taxon>Rhinolophus</taxon>
    </lineage>
</organism>
<reference evidence="1 2" key="2">
    <citation type="journal article" date="2018" name="Annu Rev Anim Biosci">
        <title>Bat Biology, Genomes, and the Bat1K Project: To Generate Chromosome-Level Genomes for All Living Bat Species.</title>
        <authorList>
            <person name="Teeling E.C."/>
            <person name="Vernes S.C."/>
            <person name="Davalos L.M."/>
            <person name="Ray D.A."/>
            <person name="Gilbert M.T.P."/>
            <person name="Myers E."/>
        </authorList>
    </citation>
    <scope>NUCLEOTIDE SEQUENCE</scope>
</reference>
<keyword evidence="2" id="KW-1185">Reference proteome</keyword>
<sequence length="90" mass="10745">MTNPTPSEKSLEFKLWDIVMHCLELGIHSEKCIIRQLCHRRAVWHSLWLLGHKPVRYVTVQNNTRLDQAQEKIMQSRDMVYMRSMRLPLA</sequence>